<evidence type="ECO:0000256" key="4">
    <source>
        <dbReference type="SAM" id="MobiDB-lite"/>
    </source>
</evidence>
<accession>A0A7R8ZUM3</accession>
<dbReference type="CDD" id="cd15562">
    <property type="entry name" value="PHD2_PHF14"/>
    <property type="match status" value="1"/>
</dbReference>
<feature type="compositionally biased region" description="Basic residues" evidence="4">
    <location>
        <begin position="205"/>
        <end position="220"/>
    </location>
</feature>
<dbReference type="InterPro" id="IPR011011">
    <property type="entry name" value="Znf_FYVE_PHD"/>
</dbReference>
<sequence length="337" mass="36632">QPAKPTASAPKKASPKAPPKAMAAAKTRGAVRSGIQPSATQSSQRTEVATVRVKKEPSLPPQPARRGGRGGGRGAKFMYTGPPRASPGPGRGRGLFRRDEGPLRMLQCEGCKTKKDQHLLVTCDVCNKSYHLACVDPPLTRMPKKTKLYGWQCSECLPESTDEELEKVDTQAPRQLRQKISKPKKFLTEDDAVDEPVAGPSKVTVPRKHSTTPLAGRKRVGVASASPGGGDNATTPTKKRKEGAGKRQGSTSPDLTRRGPPVRVYRKQEHDRRVQCDACKGDGNNDTLVRCDECRRCYHFGCLDPPLTKSPKVRGYSWHCQDCDLPSSAEEGDEDAT</sequence>
<dbReference type="Gene3D" id="2.30.30.1150">
    <property type="match status" value="2"/>
</dbReference>
<dbReference type="PANTHER" id="PTHR47672:SF1">
    <property type="entry name" value="E3 UBIQUITIN-PROTEIN LIGASE SNT2"/>
    <property type="match status" value="1"/>
</dbReference>
<reference evidence="5" key="1">
    <citation type="submission" date="2020-11" db="EMBL/GenBank/DDBJ databases">
        <authorList>
            <person name="Tran Van P."/>
        </authorList>
    </citation>
    <scope>NUCLEOTIDE SEQUENCE</scope>
</reference>
<dbReference type="GO" id="GO:0048189">
    <property type="term" value="C:Lid2 complex"/>
    <property type="evidence" value="ECO:0007669"/>
    <property type="project" value="TreeGrafter"/>
</dbReference>
<dbReference type="PANTHER" id="PTHR47672">
    <property type="entry name" value="E3 UBIQUITIN-PROTEIN LIGASE SNT2"/>
    <property type="match status" value="1"/>
</dbReference>
<evidence type="ECO:0000256" key="1">
    <source>
        <dbReference type="ARBA" id="ARBA00022723"/>
    </source>
</evidence>
<feature type="compositionally biased region" description="Low complexity" evidence="4">
    <location>
        <begin position="1"/>
        <end position="12"/>
    </location>
</feature>
<dbReference type="CDD" id="cd15563">
    <property type="entry name" value="PHD3_PHF14"/>
    <property type="match status" value="1"/>
</dbReference>
<evidence type="ECO:0000256" key="2">
    <source>
        <dbReference type="ARBA" id="ARBA00022771"/>
    </source>
</evidence>
<keyword evidence="3" id="KW-0862">Zinc</keyword>
<feature type="compositionally biased region" description="Polar residues" evidence="4">
    <location>
        <begin position="35"/>
        <end position="47"/>
    </location>
</feature>
<dbReference type="GO" id="GO:0036205">
    <property type="term" value="P:histone catabolic process"/>
    <property type="evidence" value="ECO:0007669"/>
    <property type="project" value="TreeGrafter"/>
</dbReference>
<proteinExistence type="predicted"/>
<feature type="region of interest" description="Disordered" evidence="4">
    <location>
        <begin position="162"/>
        <end position="270"/>
    </location>
</feature>
<evidence type="ECO:0000313" key="5">
    <source>
        <dbReference type="EMBL" id="CAD7235086.1"/>
    </source>
</evidence>
<dbReference type="GO" id="GO:0008270">
    <property type="term" value="F:zinc ion binding"/>
    <property type="evidence" value="ECO:0007669"/>
    <property type="project" value="UniProtKB-KW"/>
</dbReference>
<feature type="non-terminal residue" evidence="5">
    <location>
        <position position="337"/>
    </location>
</feature>
<feature type="region of interest" description="Disordered" evidence="4">
    <location>
        <begin position="1"/>
        <end position="97"/>
    </location>
</feature>
<dbReference type="AlphaFoldDB" id="A0A7R8ZUM3"/>
<dbReference type="EMBL" id="OB671133">
    <property type="protein sequence ID" value="CAD7235086.1"/>
    <property type="molecule type" value="Genomic_DNA"/>
</dbReference>
<name>A0A7R8ZUM3_9CRUS</name>
<dbReference type="PROSITE" id="PS50016">
    <property type="entry name" value="ZF_PHD_2"/>
    <property type="match status" value="2"/>
</dbReference>
<dbReference type="InterPro" id="IPR019786">
    <property type="entry name" value="Zinc_finger_PHD-type_CS"/>
</dbReference>
<dbReference type="OrthoDB" id="336088at2759"/>
<protein>
    <submittedName>
        <fullName evidence="5">Uncharacterized protein</fullName>
    </submittedName>
</protein>
<keyword evidence="2" id="KW-0863">Zinc-finger</keyword>
<evidence type="ECO:0000256" key="3">
    <source>
        <dbReference type="ARBA" id="ARBA00022833"/>
    </source>
</evidence>
<keyword evidence="1" id="KW-0479">Metal-binding</keyword>
<dbReference type="InterPro" id="IPR001965">
    <property type="entry name" value="Znf_PHD"/>
</dbReference>
<organism evidence="5">
    <name type="scientific">Cyprideis torosa</name>
    <dbReference type="NCBI Taxonomy" id="163714"/>
    <lineage>
        <taxon>Eukaryota</taxon>
        <taxon>Metazoa</taxon>
        <taxon>Ecdysozoa</taxon>
        <taxon>Arthropoda</taxon>
        <taxon>Crustacea</taxon>
        <taxon>Oligostraca</taxon>
        <taxon>Ostracoda</taxon>
        <taxon>Podocopa</taxon>
        <taxon>Podocopida</taxon>
        <taxon>Cytherocopina</taxon>
        <taxon>Cytheroidea</taxon>
        <taxon>Cytherideidae</taxon>
        <taxon>Cyprideis</taxon>
    </lineage>
</organism>
<dbReference type="InterPro" id="IPR019787">
    <property type="entry name" value="Znf_PHD-finger"/>
</dbReference>
<feature type="compositionally biased region" description="Basic residues" evidence="4">
    <location>
        <begin position="176"/>
        <end position="185"/>
    </location>
</feature>
<dbReference type="Pfam" id="PF00628">
    <property type="entry name" value="PHD"/>
    <property type="match status" value="2"/>
</dbReference>
<gene>
    <name evidence="5" type="ORF">CTOB1V02_LOCUS12902</name>
</gene>
<dbReference type="SUPFAM" id="SSF57903">
    <property type="entry name" value="FYVE/PHD zinc finger"/>
    <property type="match status" value="2"/>
</dbReference>
<dbReference type="SMART" id="SM00249">
    <property type="entry name" value="PHD"/>
    <property type="match status" value="2"/>
</dbReference>
<dbReference type="InterPro" id="IPR029617">
    <property type="entry name" value="Snt2"/>
</dbReference>
<dbReference type="GO" id="GO:0004842">
    <property type="term" value="F:ubiquitin-protein transferase activity"/>
    <property type="evidence" value="ECO:0007669"/>
    <property type="project" value="TreeGrafter"/>
</dbReference>
<dbReference type="PROSITE" id="PS01359">
    <property type="entry name" value="ZF_PHD_1"/>
    <property type="match status" value="1"/>
</dbReference>